<comment type="cofactor">
    <cofactor evidence="7">
        <name>Zn(2+)</name>
        <dbReference type="ChEBI" id="CHEBI:29105"/>
    </cofactor>
    <text evidence="7">Binds 1 zinc ion per subunit.</text>
</comment>
<dbReference type="GO" id="GO:0002100">
    <property type="term" value="P:tRNA wobble adenosine to inosine editing"/>
    <property type="evidence" value="ECO:0007669"/>
    <property type="project" value="UniProtKB-UniRule"/>
</dbReference>
<proteinExistence type="inferred from homology"/>
<dbReference type="PANTHER" id="PTHR11079:SF179">
    <property type="entry name" value="TRNA(ADENINE(34)) DEAMINASE, CHLOROPLASTIC"/>
    <property type="match status" value="1"/>
</dbReference>
<dbReference type="OrthoDB" id="9802676at2"/>
<dbReference type="SUPFAM" id="SSF53927">
    <property type="entry name" value="Cytidine deaminase-like"/>
    <property type="match status" value="1"/>
</dbReference>
<evidence type="ECO:0000256" key="1">
    <source>
        <dbReference type="ARBA" id="ARBA00010669"/>
    </source>
</evidence>
<organism evidence="9 10">
    <name type="scientific">Candidatus Cryosericum terrychapinii</name>
    <dbReference type="NCBI Taxonomy" id="2290919"/>
    <lineage>
        <taxon>Bacteria</taxon>
        <taxon>Pseudomonadati</taxon>
        <taxon>Caldisericota/Cryosericota group</taxon>
        <taxon>Candidatus Cryosericota</taxon>
        <taxon>Candidatus Cryosericia</taxon>
        <taxon>Candidatus Cryosericales</taxon>
        <taxon>Candidatus Cryosericaceae</taxon>
        <taxon>Candidatus Cryosericum</taxon>
    </lineage>
</organism>
<keyword evidence="2 7" id="KW-0819">tRNA processing</keyword>
<feature type="binding site" evidence="7">
    <location>
        <position position="84"/>
    </location>
    <ligand>
        <name>Zn(2+)</name>
        <dbReference type="ChEBI" id="CHEBI:29105"/>
        <note>catalytic</note>
    </ligand>
</feature>
<feature type="domain" description="CMP/dCMP-type deaminase" evidence="8">
    <location>
        <begin position="3"/>
        <end position="114"/>
    </location>
</feature>
<feature type="active site" description="Proton donor" evidence="7">
    <location>
        <position position="56"/>
    </location>
</feature>
<comment type="function">
    <text evidence="7">Catalyzes the deamination of adenosine to inosine at the wobble position 34 of tRNA(Arg2).</text>
</comment>
<evidence type="ECO:0000256" key="6">
    <source>
        <dbReference type="ARBA" id="ARBA00048045"/>
    </source>
</evidence>
<dbReference type="PANTHER" id="PTHR11079">
    <property type="entry name" value="CYTOSINE DEAMINASE FAMILY MEMBER"/>
    <property type="match status" value="1"/>
</dbReference>
<evidence type="ECO:0000256" key="3">
    <source>
        <dbReference type="ARBA" id="ARBA00022723"/>
    </source>
</evidence>
<comment type="caution">
    <text evidence="9">The sequence shown here is derived from an EMBL/GenBank/DDBJ whole genome shotgun (WGS) entry which is preliminary data.</text>
</comment>
<dbReference type="EMBL" id="QXIS01000033">
    <property type="protein sequence ID" value="RIE05783.1"/>
    <property type="molecule type" value="Genomic_DNA"/>
</dbReference>
<feature type="binding site" evidence="7">
    <location>
        <position position="54"/>
    </location>
    <ligand>
        <name>Zn(2+)</name>
        <dbReference type="ChEBI" id="CHEBI:29105"/>
        <note>catalytic</note>
    </ligand>
</feature>
<dbReference type="Pfam" id="PF00383">
    <property type="entry name" value="dCMP_cyt_deam_1"/>
    <property type="match status" value="1"/>
</dbReference>
<dbReference type="HAMAP" id="MF_00972">
    <property type="entry name" value="tRNA_aden_deaminase"/>
    <property type="match status" value="1"/>
</dbReference>
<comment type="catalytic activity">
    <reaction evidence="6 7">
        <text>adenosine(34) in tRNA + H2O + H(+) = inosine(34) in tRNA + NH4(+)</text>
        <dbReference type="Rhea" id="RHEA:43168"/>
        <dbReference type="Rhea" id="RHEA-COMP:10373"/>
        <dbReference type="Rhea" id="RHEA-COMP:10374"/>
        <dbReference type="ChEBI" id="CHEBI:15377"/>
        <dbReference type="ChEBI" id="CHEBI:15378"/>
        <dbReference type="ChEBI" id="CHEBI:28938"/>
        <dbReference type="ChEBI" id="CHEBI:74411"/>
        <dbReference type="ChEBI" id="CHEBI:82852"/>
        <dbReference type="EC" id="3.5.4.33"/>
    </reaction>
</comment>
<sequence>MALTDVDCMLLALDEARRALDEGDIPVGCVVTRTGELLASAHNMRESAKDPTAHAEMLALRSSAERLQDWRLDGCVLYVTLEPCPMCAGAIALARVQRVVFSAYDFDNGAVGSNGNMLTRSIFGYAPEVVSGLLRADAEAVLQQFFVHIRSKRRGG</sequence>
<dbReference type="GO" id="GO:0008270">
    <property type="term" value="F:zinc ion binding"/>
    <property type="evidence" value="ECO:0007669"/>
    <property type="project" value="UniProtKB-UniRule"/>
</dbReference>
<evidence type="ECO:0000256" key="5">
    <source>
        <dbReference type="ARBA" id="ARBA00022833"/>
    </source>
</evidence>
<dbReference type="InterPro" id="IPR016192">
    <property type="entry name" value="APOBEC/CMP_deaminase_Zn-bd"/>
</dbReference>
<keyword evidence="5 7" id="KW-0862">Zinc</keyword>
<dbReference type="InterPro" id="IPR028883">
    <property type="entry name" value="tRNA_aden_deaminase"/>
</dbReference>
<comment type="similarity">
    <text evidence="1">Belongs to the cytidine and deoxycytidylate deaminase family. ADAT2 subfamily.</text>
</comment>
<dbReference type="AlphaFoldDB" id="A0A398CTB1"/>
<name>A0A398CTB1_9BACT</name>
<evidence type="ECO:0000313" key="10">
    <source>
        <dbReference type="Proteomes" id="UP000266328"/>
    </source>
</evidence>
<dbReference type="GO" id="GO:0052717">
    <property type="term" value="F:tRNA-specific adenosine-34 deaminase activity"/>
    <property type="evidence" value="ECO:0007669"/>
    <property type="project" value="UniProtKB-UniRule"/>
</dbReference>
<dbReference type="CDD" id="cd01285">
    <property type="entry name" value="nucleoside_deaminase"/>
    <property type="match status" value="1"/>
</dbReference>
<dbReference type="EC" id="3.5.4.33" evidence="7"/>
<evidence type="ECO:0000256" key="7">
    <source>
        <dbReference type="HAMAP-Rule" id="MF_00972"/>
    </source>
</evidence>
<dbReference type="Gene3D" id="3.40.140.10">
    <property type="entry name" value="Cytidine Deaminase, domain 2"/>
    <property type="match status" value="1"/>
</dbReference>
<dbReference type="RefSeq" id="WP_119089527.1">
    <property type="nucleotide sequence ID" value="NZ_QXIS01000033.1"/>
</dbReference>
<dbReference type="InterPro" id="IPR016193">
    <property type="entry name" value="Cytidine_deaminase-like"/>
</dbReference>
<feature type="binding site" evidence="7">
    <location>
        <position position="87"/>
    </location>
    <ligand>
        <name>Zn(2+)</name>
        <dbReference type="ChEBI" id="CHEBI:29105"/>
        <note>catalytic</note>
    </ligand>
</feature>
<gene>
    <name evidence="7" type="primary">tadA</name>
    <name evidence="9" type="ORF">SMC7_06455</name>
</gene>
<dbReference type="PROSITE" id="PS51747">
    <property type="entry name" value="CYT_DCMP_DEAMINASES_2"/>
    <property type="match status" value="1"/>
</dbReference>
<dbReference type="Proteomes" id="UP000266328">
    <property type="component" value="Unassembled WGS sequence"/>
</dbReference>
<protein>
    <recommendedName>
        <fullName evidence="7">tRNA-specific adenosine deaminase</fullName>
        <ecNumber evidence="7">3.5.4.33</ecNumber>
    </recommendedName>
</protein>
<dbReference type="InterPro" id="IPR002125">
    <property type="entry name" value="CMP_dCMP_dom"/>
</dbReference>
<evidence type="ECO:0000256" key="2">
    <source>
        <dbReference type="ARBA" id="ARBA00022694"/>
    </source>
</evidence>
<keyword evidence="3 7" id="KW-0479">Metal-binding</keyword>
<evidence type="ECO:0000256" key="4">
    <source>
        <dbReference type="ARBA" id="ARBA00022801"/>
    </source>
</evidence>
<evidence type="ECO:0000259" key="8">
    <source>
        <dbReference type="PROSITE" id="PS51747"/>
    </source>
</evidence>
<keyword evidence="10" id="KW-1185">Reference proteome</keyword>
<reference evidence="9 10" key="1">
    <citation type="submission" date="2018-09" db="EMBL/GenBank/DDBJ databases">
        <title>Discovery and Ecogenomic Context for Candidatus Cryosericales, a Global Caldiserica Order Active in Thawing Permafrost.</title>
        <authorList>
            <person name="Martinez M.A."/>
            <person name="Woodcroft B.J."/>
            <person name="Ignacio Espinoza J.C."/>
            <person name="Zayed A."/>
            <person name="Singleton C.M."/>
            <person name="Boyd J."/>
            <person name="Li Y.-F."/>
            <person name="Purvine S."/>
            <person name="Maughan H."/>
            <person name="Hodgkins S.B."/>
            <person name="Anderson D."/>
            <person name="Sederholm M."/>
            <person name="Temperton B."/>
            <person name="Saleska S.R."/>
            <person name="Tyson G.W."/>
            <person name="Rich V.I."/>
        </authorList>
    </citation>
    <scope>NUCLEOTIDE SEQUENCE [LARGE SCALE GENOMIC DNA]</scope>
    <source>
        <strain evidence="9 10">SMC7</strain>
    </source>
</reference>
<comment type="subunit">
    <text evidence="7">Homodimer.</text>
</comment>
<evidence type="ECO:0000313" key="9">
    <source>
        <dbReference type="EMBL" id="RIE05783.1"/>
    </source>
</evidence>
<dbReference type="PROSITE" id="PS00903">
    <property type="entry name" value="CYT_DCMP_DEAMINASES_1"/>
    <property type="match status" value="1"/>
</dbReference>
<accession>A0A398CTB1</accession>
<keyword evidence="4 7" id="KW-0378">Hydrolase</keyword>